<comment type="caution">
    <text evidence="1">The sequence shown here is derived from an EMBL/GenBank/DDBJ whole genome shotgun (WGS) entry which is preliminary data.</text>
</comment>
<proteinExistence type="predicted"/>
<keyword evidence="2" id="KW-1185">Reference proteome</keyword>
<evidence type="ECO:0000313" key="2">
    <source>
        <dbReference type="Proteomes" id="UP001524569"/>
    </source>
</evidence>
<protein>
    <submittedName>
        <fullName evidence="1">DUF935 domain-containing protein</fullName>
    </submittedName>
</protein>
<name>A0ABT1UL86_9GAMM</name>
<accession>A0ABT1UL86</accession>
<dbReference type="Proteomes" id="UP001524569">
    <property type="component" value="Unassembled WGS sequence"/>
</dbReference>
<reference evidence="1 2" key="1">
    <citation type="submission" date="2022-07" db="EMBL/GenBank/DDBJ databases">
        <title>Methylomonas rivi sp. nov., Methylomonas rosea sp. nov., Methylomonas aureus sp. nov. and Methylomonas subterranea sp. nov., four novel methanotrophs isolated from a freshwater creek and the deep terrestrial subsurface.</title>
        <authorList>
            <person name="Abin C."/>
            <person name="Sankaranarayanan K."/>
            <person name="Garner C."/>
            <person name="Sindelar R."/>
            <person name="Kotary K."/>
            <person name="Garner R."/>
            <person name="Barclay S."/>
            <person name="Lawson P."/>
            <person name="Krumholz L."/>
        </authorList>
    </citation>
    <scope>NUCLEOTIDE SEQUENCE [LARGE SCALE GENOMIC DNA]</scope>
    <source>
        <strain evidence="1 2">SURF-1</strain>
    </source>
</reference>
<gene>
    <name evidence="1" type="ORF">NP603_13750</name>
</gene>
<sequence length="525" mass="57017">MAQYVQTKNGIIIPEADYAEMTALSKKPSMMEIATAGGGRDITRGYIPDNMIMAAGDTVLATRGGGDYAIYEDIARDDQVKTCRQQRELALIAKEWAVEPGDSSRKAKKAADRLEATLKRLEWDQKTQKMLGAVLYGYSVAEIMWATDGTEIAAADIKVKNRKRFGFLPSGELRLRTYTNQNDGEALPACKFWAFSCGADDDDEPYGLGLGHYLYWPVFFKKNGLKFWLTFLEKFGQPTAVGKYPAGASDPEKARLLQALASIQSSTAIRIPEGMIIELLEATRSGTADYTALYDRMNAAISKVYIGHSAGADSTAGKLGGDDNAGDVREDLIKADADLICGSFNRTVACWLTYYNDGPDVAPPRVWRKVEPPEDLAATANRDKTLFDMGFKPTIKYITDTYGEGYEEKPAPEPNTTERAGTMAGAATVNTGQVDNPAQFAEGGDIDPTSSDSQTDRLAIEAGQSVKAMVDQIAAFAEQADSLEALRDRLLGAYGDLDSEKLTNVMALGFAAAELSGRFDVEGEV</sequence>
<dbReference type="Pfam" id="PF06074">
    <property type="entry name" value="Portal_Mu"/>
    <property type="match status" value="1"/>
</dbReference>
<dbReference type="RefSeq" id="WP_256611472.1">
    <property type="nucleotide sequence ID" value="NZ_JANIBM010000017.1"/>
</dbReference>
<dbReference type="EMBL" id="JANIBM010000017">
    <property type="protein sequence ID" value="MCQ8182181.1"/>
    <property type="molecule type" value="Genomic_DNA"/>
</dbReference>
<organism evidence="1 2">
    <name type="scientific">Methylomonas aurea</name>
    <dbReference type="NCBI Taxonomy" id="2952224"/>
    <lineage>
        <taxon>Bacteria</taxon>
        <taxon>Pseudomonadati</taxon>
        <taxon>Pseudomonadota</taxon>
        <taxon>Gammaproteobacteria</taxon>
        <taxon>Methylococcales</taxon>
        <taxon>Methylococcaceae</taxon>
        <taxon>Methylomonas</taxon>
    </lineage>
</organism>
<dbReference type="InterPro" id="IPR009279">
    <property type="entry name" value="Portal_Mu"/>
</dbReference>
<evidence type="ECO:0000313" key="1">
    <source>
        <dbReference type="EMBL" id="MCQ8182181.1"/>
    </source>
</evidence>